<dbReference type="EMBL" id="JBHSFK010000002">
    <property type="protein sequence ID" value="MFC4498583.1"/>
    <property type="molecule type" value="Genomic_DNA"/>
</dbReference>
<accession>A0ABV9AJI5</accession>
<gene>
    <name evidence="1" type="ORF">ACFPIH_03425</name>
</gene>
<proteinExistence type="predicted"/>
<protein>
    <submittedName>
        <fullName evidence="1">Uncharacterized protein</fullName>
    </submittedName>
</protein>
<evidence type="ECO:0000313" key="1">
    <source>
        <dbReference type="EMBL" id="MFC4498583.1"/>
    </source>
</evidence>
<comment type="caution">
    <text evidence="1">The sequence shown here is derived from an EMBL/GenBank/DDBJ whole genome shotgun (WGS) entry which is preliminary data.</text>
</comment>
<reference evidence="2" key="1">
    <citation type="journal article" date="2019" name="Int. J. Syst. Evol. Microbiol.">
        <title>The Global Catalogue of Microorganisms (GCM) 10K type strain sequencing project: providing services to taxonomists for standard genome sequencing and annotation.</title>
        <authorList>
            <consortium name="The Broad Institute Genomics Platform"/>
            <consortium name="The Broad Institute Genome Sequencing Center for Infectious Disease"/>
            <person name="Wu L."/>
            <person name="Ma J."/>
        </authorList>
    </citation>
    <scope>NUCLEOTIDE SEQUENCE [LARGE SCALE GENOMIC DNA]</scope>
    <source>
        <strain evidence="2">CGMCC 4.7177</strain>
    </source>
</reference>
<name>A0ABV9AJI5_9ACTN</name>
<dbReference type="RefSeq" id="WP_381168009.1">
    <property type="nucleotide sequence ID" value="NZ_JBHSFK010000002.1"/>
</dbReference>
<evidence type="ECO:0000313" key="2">
    <source>
        <dbReference type="Proteomes" id="UP001595839"/>
    </source>
</evidence>
<sequence>MPMETPTPNGPDGTLQARTAFLVVQHKNGEWEAITDFFKPVTVEHTASVIEMKFGASEVVSDIEASKQAAITAHQLMAMTAQMQQAAANKSLADQLKL</sequence>
<dbReference type="Proteomes" id="UP001595839">
    <property type="component" value="Unassembled WGS sequence"/>
</dbReference>
<keyword evidence="2" id="KW-1185">Reference proteome</keyword>
<organism evidence="1 2">
    <name type="scientific">Streptomyces vulcanius</name>
    <dbReference type="NCBI Taxonomy" id="1441876"/>
    <lineage>
        <taxon>Bacteria</taxon>
        <taxon>Bacillati</taxon>
        <taxon>Actinomycetota</taxon>
        <taxon>Actinomycetes</taxon>
        <taxon>Kitasatosporales</taxon>
        <taxon>Streptomycetaceae</taxon>
        <taxon>Streptomyces</taxon>
    </lineage>
</organism>